<evidence type="ECO:0000313" key="3">
    <source>
        <dbReference type="Proteomes" id="UP000737113"/>
    </source>
</evidence>
<protein>
    <recommendedName>
        <fullName evidence="4">Lipoprotein</fullName>
    </recommendedName>
</protein>
<reference evidence="2" key="1">
    <citation type="submission" date="2020-04" db="EMBL/GenBank/DDBJ databases">
        <title>Description of Shewanella salipaludis sp. nov., isolated from a salt marsh.</title>
        <authorList>
            <person name="Park S."/>
            <person name="Yoon J.-H."/>
        </authorList>
    </citation>
    <scope>NUCLEOTIDE SEQUENCE</scope>
    <source>
        <strain evidence="2">SHSM-M6</strain>
    </source>
</reference>
<evidence type="ECO:0008006" key="4">
    <source>
        <dbReference type="Google" id="ProtNLM"/>
    </source>
</evidence>
<keyword evidence="1" id="KW-0732">Signal</keyword>
<feature type="chain" id="PRO_5037202293" description="Lipoprotein" evidence="1">
    <location>
        <begin position="24"/>
        <end position="102"/>
    </location>
</feature>
<evidence type="ECO:0000256" key="1">
    <source>
        <dbReference type="SAM" id="SignalP"/>
    </source>
</evidence>
<organism evidence="2 3">
    <name type="scientific">Shewanella salipaludis</name>
    <dbReference type="NCBI Taxonomy" id="2723052"/>
    <lineage>
        <taxon>Bacteria</taxon>
        <taxon>Pseudomonadati</taxon>
        <taxon>Pseudomonadota</taxon>
        <taxon>Gammaproteobacteria</taxon>
        <taxon>Alteromonadales</taxon>
        <taxon>Shewanellaceae</taxon>
        <taxon>Shewanella</taxon>
    </lineage>
</organism>
<dbReference type="EMBL" id="JAAXYH010000001">
    <property type="protein sequence ID" value="NMH63649.1"/>
    <property type="molecule type" value="Genomic_DNA"/>
</dbReference>
<dbReference type="Proteomes" id="UP000737113">
    <property type="component" value="Unassembled WGS sequence"/>
</dbReference>
<dbReference type="RefSeq" id="WP_169562293.1">
    <property type="nucleotide sequence ID" value="NZ_JAAXYH010000001.1"/>
</dbReference>
<feature type="signal peptide" evidence="1">
    <location>
        <begin position="1"/>
        <end position="23"/>
    </location>
</feature>
<gene>
    <name evidence="2" type="ORF">HC757_00415</name>
</gene>
<dbReference type="PROSITE" id="PS51257">
    <property type="entry name" value="PROKAR_LIPOPROTEIN"/>
    <property type="match status" value="1"/>
</dbReference>
<proteinExistence type="predicted"/>
<accession>A0A972FQZ0</accession>
<evidence type="ECO:0000313" key="2">
    <source>
        <dbReference type="EMBL" id="NMH63649.1"/>
    </source>
</evidence>
<dbReference type="AlphaFoldDB" id="A0A972FQZ0"/>
<name>A0A972FQZ0_9GAMM</name>
<keyword evidence="3" id="KW-1185">Reference proteome</keyword>
<sequence>MKKYKLMLGSALLMGLSACTVFLGEPEERVAKFSDLELCTELADKTYKYHAEWQWAISDEIKKRALDSSDRCMSSYDTRMTRLMRKIKASPISFSEALDNKG</sequence>
<comment type="caution">
    <text evidence="2">The sequence shown here is derived from an EMBL/GenBank/DDBJ whole genome shotgun (WGS) entry which is preliminary data.</text>
</comment>